<evidence type="ECO:0000313" key="3">
    <source>
        <dbReference type="RefSeq" id="XP_015269649.1"/>
    </source>
</evidence>
<dbReference type="InterPro" id="IPR015797">
    <property type="entry name" value="NUDIX_hydrolase-like_dom_sf"/>
</dbReference>
<sequence>MACRQRPGVGVGVVVLSRAHPGCVLLGRRKGAVGAGAFQLPGGHLEFGESFAECAERETLEETALHLTNVRFASTVNAVSEKDNYHYITILMKGEVDFDYESEPRNLELDKNESWKWVKWEEFPSGDQLFWALRSLKEQGYNPFEEGLSHLVGYTGSHLYMKEENSL</sequence>
<protein>
    <submittedName>
        <fullName evidence="3">Probable 8-oxo-dGTP diphosphatase NUDT15</fullName>
    </submittedName>
</protein>
<keyword evidence="2" id="KW-1185">Reference proteome</keyword>
<reference evidence="3" key="1">
    <citation type="submission" date="2025-08" db="UniProtKB">
        <authorList>
            <consortium name="RefSeq"/>
        </authorList>
    </citation>
    <scope>IDENTIFICATION</scope>
</reference>
<proteinExistence type="predicted"/>
<evidence type="ECO:0000259" key="1">
    <source>
        <dbReference type="PROSITE" id="PS51462"/>
    </source>
</evidence>
<dbReference type="InterPro" id="IPR000086">
    <property type="entry name" value="NUDIX_hydrolase_dom"/>
</dbReference>
<gene>
    <name evidence="3" type="primary">NUDT15</name>
</gene>
<dbReference type="GeneID" id="107112951"/>
<name>A0ABM1K7G2_GEKJA</name>
<dbReference type="Gene3D" id="3.90.79.10">
    <property type="entry name" value="Nucleoside Triphosphate Pyrophosphohydrolase"/>
    <property type="match status" value="1"/>
</dbReference>
<dbReference type="PROSITE" id="PS51462">
    <property type="entry name" value="NUDIX"/>
    <property type="match status" value="1"/>
</dbReference>
<dbReference type="PANTHER" id="PTHR16099">
    <property type="entry name" value="8-OXO-DGTP DIPHOSPHATES NUDT15"/>
    <property type="match status" value="1"/>
</dbReference>
<dbReference type="Pfam" id="PF00293">
    <property type="entry name" value="NUDIX"/>
    <property type="match status" value="1"/>
</dbReference>
<feature type="domain" description="Nudix hydrolase" evidence="1">
    <location>
        <begin position="6"/>
        <end position="140"/>
    </location>
</feature>
<accession>A0ABM1K7G2</accession>
<dbReference type="SUPFAM" id="SSF55811">
    <property type="entry name" value="Nudix"/>
    <property type="match status" value="1"/>
</dbReference>
<dbReference type="CDD" id="cd04678">
    <property type="entry name" value="NUDIX_MTH2_Nudt15"/>
    <property type="match status" value="1"/>
</dbReference>
<evidence type="ECO:0000313" key="2">
    <source>
        <dbReference type="Proteomes" id="UP000694871"/>
    </source>
</evidence>
<dbReference type="RefSeq" id="XP_015269649.1">
    <property type="nucleotide sequence ID" value="XM_015414163.1"/>
</dbReference>
<dbReference type="PANTHER" id="PTHR16099:SF5">
    <property type="entry name" value="NUCLEOTIDE TRIPHOSPHATE DIPHOSPHATASE NUDT15"/>
    <property type="match status" value="1"/>
</dbReference>
<dbReference type="Proteomes" id="UP000694871">
    <property type="component" value="Unplaced"/>
</dbReference>
<organism evidence="2 3">
    <name type="scientific">Gekko japonicus</name>
    <name type="common">Schlegel's Japanese gecko</name>
    <dbReference type="NCBI Taxonomy" id="146911"/>
    <lineage>
        <taxon>Eukaryota</taxon>
        <taxon>Metazoa</taxon>
        <taxon>Chordata</taxon>
        <taxon>Craniata</taxon>
        <taxon>Vertebrata</taxon>
        <taxon>Euteleostomi</taxon>
        <taxon>Lepidosauria</taxon>
        <taxon>Squamata</taxon>
        <taxon>Bifurcata</taxon>
        <taxon>Gekkota</taxon>
        <taxon>Gekkonidae</taxon>
        <taxon>Gekkoninae</taxon>
        <taxon>Gekko</taxon>
    </lineage>
</organism>